<keyword evidence="1" id="KW-1133">Transmembrane helix</keyword>
<name>A0A0D2MMR5_HYPSF</name>
<evidence type="ECO:0000256" key="1">
    <source>
        <dbReference type="SAM" id="Phobius"/>
    </source>
</evidence>
<dbReference type="STRING" id="945553.A0A0D2MMR5"/>
<evidence type="ECO:0000313" key="3">
    <source>
        <dbReference type="Proteomes" id="UP000054270"/>
    </source>
</evidence>
<protein>
    <submittedName>
        <fullName evidence="2">Uncharacterized protein</fullName>
    </submittedName>
</protein>
<proteinExistence type="predicted"/>
<keyword evidence="3" id="KW-1185">Reference proteome</keyword>
<dbReference type="OrthoDB" id="2756615at2759"/>
<dbReference type="AlphaFoldDB" id="A0A0D2MMR5"/>
<dbReference type="Gene3D" id="2.60.120.260">
    <property type="entry name" value="Galactose-binding domain-like"/>
    <property type="match status" value="2"/>
</dbReference>
<accession>A0A0D2MMR5</accession>
<dbReference type="EMBL" id="KN817533">
    <property type="protein sequence ID" value="KJA25218.1"/>
    <property type="molecule type" value="Genomic_DNA"/>
</dbReference>
<gene>
    <name evidence="2" type="ORF">HYPSUDRAFT_214207</name>
</gene>
<feature type="transmembrane region" description="Helical" evidence="1">
    <location>
        <begin position="315"/>
        <end position="337"/>
    </location>
</feature>
<evidence type="ECO:0000313" key="2">
    <source>
        <dbReference type="EMBL" id="KJA25218.1"/>
    </source>
</evidence>
<organism evidence="2 3">
    <name type="scientific">Hypholoma sublateritium (strain FD-334 SS-4)</name>
    <dbReference type="NCBI Taxonomy" id="945553"/>
    <lineage>
        <taxon>Eukaryota</taxon>
        <taxon>Fungi</taxon>
        <taxon>Dikarya</taxon>
        <taxon>Basidiomycota</taxon>
        <taxon>Agaricomycotina</taxon>
        <taxon>Agaricomycetes</taxon>
        <taxon>Agaricomycetidae</taxon>
        <taxon>Agaricales</taxon>
        <taxon>Agaricineae</taxon>
        <taxon>Strophariaceae</taxon>
        <taxon>Hypholoma</taxon>
    </lineage>
</organism>
<reference evidence="3" key="1">
    <citation type="submission" date="2014-04" db="EMBL/GenBank/DDBJ databases">
        <title>Evolutionary Origins and Diversification of the Mycorrhizal Mutualists.</title>
        <authorList>
            <consortium name="DOE Joint Genome Institute"/>
            <consortium name="Mycorrhizal Genomics Consortium"/>
            <person name="Kohler A."/>
            <person name="Kuo A."/>
            <person name="Nagy L.G."/>
            <person name="Floudas D."/>
            <person name="Copeland A."/>
            <person name="Barry K.W."/>
            <person name="Cichocki N."/>
            <person name="Veneault-Fourrey C."/>
            <person name="LaButti K."/>
            <person name="Lindquist E.A."/>
            <person name="Lipzen A."/>
            <person name="Lundell T."/>
            <person name="Morin E."/>
            <person name="Murat C."/>
            <person name="Riley R."/>
            <person name="Ohm R."/>
            <person name="Sun H."/>
            <person name="Tunlid A."/>
            <person name="Henrissat B."/>
            <person name="Grigoriev I.V."/>
            <person name="Hibbett D.S."/>
            <person name="Martin F."/>
        </authorList>
    </citation>
    <scope>NUCLEOTIDE SEQUENCE [LARGE SCALE GENOMIC DNA]</scope>
    <source>
        <strain evidence="3">FD-334 SS-4</strain>
    </source>
</reference>
<dbReference type="Proteomes" id="UP000054270">
    <property type="component" value="Unassembled WGS sequence"/>
</dbReference>
<keyword evidence="1" id="KW-0472">Membrane</keyword>
<keyword evidence="1" id="KW-0812">Transmembrane</keyword>
<sequence length="378" mass="40590">MAADPQVLLIVDDTNTQYLQFSPDSSVSSTGPVPSFVFYGSTAHMTGPGTDAPNATFVTILFDGTSVSLFGNTTQQPEEFTVSIDGSETFPYEYLGPAGYGPFFDMVPLADGHHNITLSNVVGTSIDFAVITVNMSTSLVSQQPVIVDDSEPDSETITYTGTGWITSGTTASFFQILDSLPSTSAIPYMESTHQTNGVGDTLNFTFTGNQLAVYGIMDLTVPSSLDLRFTVDGSSQEDKSYVVMESDVLEFQGLKRPNFPWYQTPSNLPAGQHMLGVEVLDCQNLTFVVDYFTFMPSSLSVGPAAGPGSLSRKGAIAGGVVGGVVFVILVGLLFDCIRRRKRQLRTRFPYPFQGGIQSGIEIPLDPMHREPIANANAA</sequence>